<sequence length="93" mass="9864">MLVVEYLYLAATGVLVLSGLTMVGMAIKAYLQTTRRAMIHVSLGFGLIAAAAIATAISAFVTDFDGVRSLLLVNNGLSSLGFIFVVYSLVIYD</sequence>
<keyword evidence="1" id="KW-1133">Transmembrane helix</keyword>
<evidence type="ECO:0000256" key="1">
    <source>
        <dbReference type="SAM" id="Phobius"/>
    </source>
</evidence>
<reference evidence="2 3" key="1">
    <citation type="submission" date="2016-10" db="EMBL/GenBank/DDBJ databases">
        <authorList>
            <person name="de Groot N.N."/>
        </authorList>
    </citation>
    <scope>NUCLEOTIDE SEQUENCE [LARGE SCALE GENOMIC DNA]</scope>
    <source>
        <strain evidence="2 3">CGMCC 1.8712</strain>
    </source>
</reference>
<keyword evidence="3" id="KW-1185">Reference proteome</keyword>
<accession>A0A1H3WC41</accession>
<dbReference type="InterPro" id="IPR055943">
    <property type="entry name" value="DUF7521"/>
</dbReference>
<dbReference type="STRING" id="555874.SAMN04488065_0692"/>
<gene>
    <name evidence="2" type="ORF">SAMN04488065_0692</name>
</gene>
<feature type="transmembrane region" description="Helical" evidence="1">
    <location>
        <begin position="39"/>
        <end position="60"/>
    </location>
</feature>
<dbReference type="RefSeq" id="WP_092631461.1">
    <property type="nucleotide sequence ID" value="NZ_FNQT01000001.1"/>
</dbReference>
<dbReference type="EMBL" id="FNQT01000001">
    <property type="protein sequence ID" value="SDZ83964.1"/>
    <property type="molecule type" value="Genomic_DNA"/>
</dbReference>
<evidence type="ECO:0000313" key="3">
    <source>
        <dbReference type="Proteomes" id="UP000236755"/>
    </source>
</evidence>
<dbReference type="Proteomes" id="UP000236755">
    <property type="component" value="Unassembled WGS sequence"/>
</dbReference>
<keyword evidence="1" id="KW-0812">Transmembrane</keyword>
<feature type="transmembrane region" description="Helical" evidence="1">
    <location>
        <begin position="72"/>
        <end position="92"/>
    </location>
</feature>
<evidence type="ECO:0000313" key="2">
    <source>
        <dbReference type="EMBL" id="SDZ83964.1"/>
    </source>
</evidence>
<keyword evidence="1" id="KW-0472">Membrane</keyword>
<dbReference type="OrthoDB" id="201542at2157"/>
<proteinExistence type="predicted"/>
<organism evidence="2 3">
    <name type="scientific">Haloplanus vescus</name>
    <dbReference type="NCBI Taxonomy" id="555874"/>
    <lineage>
        <taxon>Archaea</taxon>
        <taxon>Methanobacteriati</taxon>
        <taxon>Methanobacteriota</taxon>
        <taxon>Stenosarchaea group</taxon>
        <taxon>Halobacteria</taxon>
        <taxon>Halobacteriales</taxon>
        <taxon>Haloferacaceae</taxon>
        <taxon>Haloplanus</taxon>
    </lineage>
</organism>
<feature type="transmembrane region" description="Helical" evidence="1">
    <location>
        <begin position="6"/>
        <end position="27"/>
    </location>
</feature>
<name>A0A1H3WC41_9EURY</name>
<dbReference type="AlphaFoldDB" id="A0A1H3WC41"/>
<dbReference type="Pfam" id="PF24365">
    <property type="entry name" value="DUF7521"/>
    <property type="match status" value="1"/>
</dbReference>
<protein>
    <submittedName>
        <fullName evidence="2">Uncharacterized protein</fullName>
    </submittedName>
</protein>